<reference evidence="2 3" key="1">
    <citation type="submission" date="2017-06" db="EMBL/GenBank/DDBJ databases">
        <authorList>
            <person name="Kim H.J."/>
            <person name="Triplett B.A."/>
        </authorList>
    </citation>
    <scope>NUCLEOTIDE SEQUENCE [LARGE SCALE GENOMIC DNA]</scope>
    <source>
        <strain evidence="2">FRACA_ARgP5</strain>
    </source>
</reference>
<gene>
    <name evidence="2" type="ORF">FRACA_150041</name>
</gene>
<accession>A0A2I2KLY8</accession>
<proteinExistence type="predicted"/>
<dbReference type="EMBL" id="FZMO01000057">
    <property type="protein sequence ID" value="SNQ46669.1"/>
    <property type="molecule type" value="Genomic_DNA"/>
</dbReference>
<evidence type="ECO:0000313" key="2">
    <source>
        <dbReference type="EMBL" id="SNQ46669.1"/>
    </source>
</evidence>
<evidence type="ECO:0000256" key="1">
    <source>
        <dbReference type="SAM" id="MobiDB-lite"/>
    </source>
</evidence>
<sequence>MEAVWGVFHGPRRGRAQRVIAAGTDARPRVTGGAREPMTALAAATVGRRPRSGVTPGPARRHRRA</sequence>
<dbReference type="AlphaFoldDB" id="A0A2I2KLY8"/>
<organism evidence="2 3">
    <name type="scientific">Frankia canadensis</name>
    <dbReference type="NCBI Taxonomy" id="1836972"/>
    <lineage>
        <taxon>Bacteria</taxon>
        <taxon>Bacillati</taxon>
        <taxon>Actinomycetota</taxon>
        <taxon>Actinomycetes</taxon>
        <taxon>Frankiales</taxon>
        <taxon>Frankiaceae</taxon>
        <taxon>Frankia</taxon>
    </lineage>
</organism>
<keyword evidence="3" id="KW-1185">Reference proteome</keyword>
<dbReference type="Proteomes" id="UP000234331">
    <property type="component" value="Unassembled WGS sequence"/>
</dbReference>
<feature type="region of interest" description="Disordered" evidence="1">
    <location>
        <begin position="44"/>
        <end position="65"/>
    </location>
</feature>
<name>A0A2I2KLY8_9ACTN</name>
<protein>
    <submittedName>
        <fullName evidence="2">Uncharacterized protein</fullName>
    </submittedName>
</protein>
<evidence type="ECO:0000313" key="3">
    <source>
        <dbReference type="Proteomes" id="UP000234331"/>
    </source>
</evidence>